<dbReference type="PROSITE" id="PS50234">
    <property type="entry name" value="VWFA"/>
    <property type="match status" value="1"/>
</dbReference>
<dbReference type="SMART" id="SM00327">
    <property type="entry name" value="VWA"/>
    <property type="match status" value="1"/>
</dbReference>
<dbReference type="PANTHER" id="PTHR24020">
    <property type="entry name" value="COLLAGEN ALPHA"/>
    <property type="match status" value="1"/>
</dbReference>
<dbReference type="PRINTS" id="PR00453">
    <property type="entry name" value="VWFADOMAIN"/>
</dbReference>
<proteinExistence type="predicted"/>
<feature type="domain" description="VWFA" evidence="1">
    <location>
        <begin position="21"/>
        <end position="158"/>
    </location>
</feature>
<dbReference type="Pfam" id="PF00092">
    <property type="entry name" value="VWA"/>
    <property type="match status" value="1"/>
</dbReference>
<evidence type="ECO:0000259" key="1">
    <source>
        <dbReference type="PROSITE" id="PS50234"/>
    </source>
</evidence>
<comment type="caution">
    <text evidence="2">The sequence shown here is derived from an EMBL/GenBank/DDBJ whole genome shotgun (WGS) entry which is preliminary data.</text>
</comment>
<dbReference type="PANTHER" id="PTHR24020:SF84">
    <property type="entry name" value="VWFA DOMAIN-CONTAINING PROTEIN"/>
    <property type="match status" value="1"/>
</dbReference>
<accession>A0ABQ9FRU1</accession>
<reference evidence="2 3" key="1">
    <citation type="submission" date="2022-12" db="EMBL/GenBank/DDBJ databases">
        <title>Chromosome-level genome of Tegillarca granosa.</title>
        <authorList>
            <person name="Kim J."/>
        </authorList>
    </citation>
    <scope>NUCLEOTIDE SEQUENCE [LARGE SCALE GENOMIC DNA]</scope>
    <source>
        <strain evidence="2">Teg-2019</strain>
        <tissue evidence="2">Adductor muscle</tissue>
    </source>
</reference>
<dbReference type="InterPro" id="IPR002035">
    <property type="entry name" value="VWF_A"/>
</dbReference>
<keyword evidence="3" id="KW-1185">Reference proteome</keyword>
<dbReference type="InterPro" id="IPR050525">
    <property type="entry name" value="ECM_Assembly_Org"/>
</dbReference>
<name>A0ABQ9FRU1_TEGGR</name>
<dbReference type="EMBL" id="JARBDR010000141">
    <property type="protein sequence ID" value="KAJ8319984.1"/>
    <property type="molecule type" value="Genomic_DNA"/>
</dbReference>
<gene>
    <name evidence="2" type="ORF">KUTeg_001571</name>
</gene>
<dbReference type="Gene3D" id="3.40.50.410">
    <property type="entry name" value="von Willebrand factor, type A domain"/>
    <property type="match status" value="1"/>
</dbReference>
<evidence type="ECO:0000313" key="2">
    <source>
        <dbReference type="EMBL" id="KAJ8319984.1"/>
    </source>
</evidence>
<dbReference type="InterPro" id="IPR036465">
    <property type="entry name" value="vWFA_dom_sf"/>
</dbReference>
<sequence length="184" mass="21217">MPNIMVLSKISFVDCASLRADIVLLLESSTSVNHANFLQFMELLVENYNIDSGDVQVAVVNLRERPFIEIFFGDYKNKEGTKQAIRKVPFRRRLADFPSALKLVRETLFGNGYGSRFDAPNIVVLLTDGFNTTRRNIEQIKEQLKLNAQANIKTYCFGNWYQRPVRFKASCKFNCFIMFCSKTF</sequence>
<organism evidence="2 3">
    <name type="scientific">Tegillarca granosa</name>
    <name type="common">Malaysian cockle</name>
    <name type="synonym">Anadara granosa</name>
    <dbReference type="NCBI Taxonomy" id="220873"/>
    <lineage>
        <taxon>Eukaryota</taxon>
        <taxon>Metazoa</taxon>
        <taxon>Spiralia</taxon>
        <taxon>Lophotrochozoa</taxon>
        <taxon>Mollusca</taxon>
        <taxon>Bivalvia</taxon>
        <taxon>Autobranchia</taxon>
        <taxon>Pteriomorphia</taxon>
        <taxon>Arcoida</taxon>
        <taxon>Arcoidea</taxon>
        <taxon>Arcidae</taxon>
        <taxon>Tegillarca</taxon>
    </lineage>
</organism>
<dbReference type="SUPFAM" id="SSF53300">
    <property type="entry name" value="vWA-like"/>
    <property type="match status" value="1"/>
</dbReference>
<dbReference type="Proteomes" id="UP001217089">
    <property type="component" value="Unassembled WGS sequence"/>
</dbReference>
<protein>
    <recommendedName>
        <fullName evidence="1">VWFA domain-containing protein</fullName>
    </recommendedName>
</protein>
<evidence type="ECO:0000313" key="3">
    <source>
        <dbReference type="Proteomes" id="UP001217089"/>
    </source>
</evidence>